<feature type="region of interest" description="Disordered" evidence="1">
    <location>
        <begin position="232"/>
        <end position="255"/>
    </location>
</feature>
<feature type="compositionally biased region" description="Low complexity" evidence="1">
    <location>
        <begin position="237"/>
        <end position="255"/>
    </location>
</feature>
<feature type="non-terminal residue" evidence="2">
    <location>
        <position position="321"/>
    </location>
</feature>
<dbReference type="Proteomes" id="UP000789396">
    <property type="component" value="Unassembled WGS sequence"/>
</dbReference>
<evidence type="ECO:0000313" key="3">
    <source>
        <dbReference type="Proteomes" id="UP000789396"/>
    </source>
</evidence>
<dbReference type="EMBL" id="CAJVPZ010008326">
    <property type="protein sequence ID" value="CAG8596898.1"/>
    <property type="molecule type" value="Genomic_DNA"/>
</dbReference>
<sequence>VEQREKEFEKQLQRKTEIEIRPMSNKVSTLKYFANYIKRSYAHMPTGWTTYDRCLESYSLMSTWTRLAPANSSKSDVIDFDDPESILDAIKKKLKSISNRKNLLSHAQSKAASLYSSFDKTVKRTKIKNLIERIEKKAKSMKIENINDKLEIASDTTLKKESNRDYSENSDDNFQGPGESSSTSLTKTNFLIADKTLSNDEIELTNNLDATNDKERIPHYYLLYKQIKTTSENDNGSFPSTESLNSESSTSDSTSQIINLDENDEFVNSTQDIEVMFDNTFETLAKESLVGNGEWIIGSGKINVRELLKKWKYEKDRPHNE</sequence>
<comment type="caution">
    <text evidence="2">The sequence shown here is derived from an EMBL/GenBank/DDBJ whole genome shotgun (WGS) entry which is preliminary data.</text>
</comment>
<proteinExistence type="predicted"/>
<feature type="region of interest" description="Disordered" evidence="1">
    <location>
        <begin position="159"/>
        <end position="185"/>
    </location>
</feature>
<name>A0A9N9CDU7_9GLOM</name>
<evidence type="ECO:0000256" key="1">
    <source>
        <dbReference type="SAM" id="MobiDB-lite"/>
    </source>
</evidence>
<gene>
    <name evidence="2" type="ORF">RFULGI_LOCUS6452</name>
</gene>
<reference evidence="2" key="1">
    <citation type="submission" date="2021-06" db="EMBL/GenBank/DDBJ databases">
        <authorList>
            <person name="Kallberg Y."/>
            <person name="Tangrot J."/>
            <person name="Rosling A."/>
        </authorList>
    </citation>
    <scope>NUCLEOTIDE SEQUENCE</scope>
    <source>
        <strain evidence="2">IN212</strain>
    </source>
</reference>
<accession>A0A9N9CDU7</accession>
<evidence type="ECO:0000313" key="2">
    <source>
        <dbReference type="EMBL" id="CAG8596898.1"/>
    </source>
</evidence>
<organism evidence="2 3">
    <name type="scientific">Racocetra fulgida</name>
    <dbReference type="NCBI Taxonomy" id="60492"/>
    <lineage>
        <taxon>Eukaryota</taxon>
        <taxon>Fungi</taxon>
        <taxon>Fungi incertae sedis</taxon>
        <taxon>Mucoromycota</taxon>
        <taxon>Glomeromycotina</taxon>
        <taxon>Glomeromycetes</taxon>
        <taxon>Diversisporales</taxon>
        <taxon>Gigasporaceae</taxon>
        <taxon>Racocetra</taxon>
    </lineage>
</organism>
<dbReference type="AlphaFoldDB" id="A0A9N9CDU7"/>
<dbReference type="OrthoDB" id="2443937at2759"/>
<keyword evidence="3" id="KW-1185">Reference proteome</keyword>
<protein>
    <submittedName>
        <fullName evidence="2">11954_t:CDS:1</fullName>
    </submittedName>
</protein>